<dbReference type="Pfam" id="PF00348">
    <property type="entry name" value="polyprenyl_synt"/>
    <property type="match status" value="1"/>
</dbReference>
<organism evidence="7 8">
    <name type="scientific">Desulfosporosinus lacus DSM 15449</name>
    <dbReference type="NCBI Taxonomy" id="1121420"/>
    <lineage>
        <taxon>Bacteria</taxon>
        <taxon>Bacillati</taxon>
        <taxon>Bacillota</taxon>
        <taxon>Clostridia</taxon>
        <taxon>Eubacteriales</taxon>
        <taxon>Desulfitobacteriaceae</taxon>
        <taxon>Desulfosporosinus</taxon>
    </lineage>
</organism>
<evidence type="ECO:0000313" key="7">
    <source>
        <dbReference type="EMBL" id="SHJ13177.1"/>
    </source>
</evidence>
<evidence type="ECO:0000256" key="2">
    <source>
        <dbReference type="ARBA" id="ARBA00006706"/>
    </source>
</evidence>
<dbReference type="SUPFAM" id="SSF48576">
    <property type="entry name" value="Terpenoid synthases"/>
    <property type="match status" value="1"/>
</dbReference>
<gene>
    <name evidence="7" type="ORF">SAMN02746098_05216</name>
</gene>
<sequence>MQKKMKHLLSESELSINVVTIINNWLDYNYEIRKRFAWAQLTLTVCDSAGGNFEVGLQGAVAMELYALAADILDDIQDQDNNALPWRKVPLGQAINLATCILVLSYKALSNISSSHFEDVSNVFNQMGLQACDGQFQEFSNDIKESISLKEYFSIIMKKSGSITAGACKIGAILGNADQTQINQLEQFGINLGVMSQIKNDLADFLDLETKNDFVSGRKTLPLVYLLEVLSKEKAEELKSLSSLAKTSPDQFGSKEKEQLKKLVINEGTIHYSLVMHELYKQRAIEIIAGISITKKGKEKLIKLVR</sequence>
<dbReference type="AlphaFoldDB" id="A0A1M6GTE7"/>
<dbReference type="PANTHER" id="PTHR12001:SF69">
    <property type="entry name" value="ALL TRANS-POLYPRENYL-DIPHOSPHATE SYNTHASE PDSS1"/>
    <property type="match status" value="1"/>
</dbReference>
<proteinExistence type="inferred from homology"/>
<dbReference type="InterPro" id="IPR033965">
    <property type="entry name" value="ComQ"/>
</dbReference>
<dbReference type="InterPro" id="IPR008949">
    <property type="entry name" value="Isoprenoid_synthase_dom_sf"/>
</dbReference>
<keyword evidence="4" id="KW-0479">Metal-binding</keyword>
<evidence type="ECO:0000256" key="4">
    <source>
        <dbReference type="ARBA" id="ARBA00022723"/>
    </source>
</evidence>
<keyword evidence="5" id="KW-0460">Magnesium</keyword>
<dbReference type="CDD" id="cd00867">
    <property type="entry name" value="Trans_IPPS"/>
    <property type="match status" value="1"/>
</dbReference>
<name>A0A1M6GTE7_9FIRM</name>
<dbReference type="GO" id="GO:0046872">
    <property type="term" value="F:metal ion binding"/>
    <property type="evidence" value="ECO:0007669"/>
    <property type="project" value="UniProtKB-KW"/>
</dbReference>
<evidence type="ECO:0000313" key="8">
    <source>
        <dbReference type="Proteomes" id="UP000183954"/>
    </source>
</evidence>
<evidence type="ECO:0000256" key="5">
    <source>
        <dbReference type="ARBA" id="ARBA00022842"/>
    </source>
</evidence>
<dbReference type="EMBL" id="FQXJ01000039">
    <property type="protein sequence ID" value="SHJ13177.1"/>
    <property type="molecule type" value="Genomic_DNA"/>
</dbReference>
<accession>A0A1M6GTE7</accession>
<dbReference type="SFLD" id="SFLDG01211">
    <property type="entry name" value="Competence_Regulatory_Protein"/>
    <property type="match status" value="1"/>
</dbReference>
<dbReference type="Gene3D" id="1.10.600.10">
    <property type="entry name" value="Farnesyl Diphosphate Synthase"/>
    <property type="match status" value="1"/>
</dbReference>
<keyword evidence="3 6" id="KW-0808">Transferase</keyword>
<keyword evidence="8" id="KW-1185">Reference proteome</keyword>
<reference evidence="8" key="1">
    <citation type="submission" date="2016-11" db="EMBL/GenBank/DDBJ databases">
        <authorList>
            <person name="Varghese N."/>
            <person name="Submissions S."/>
        </authorList>
    </citation>
    <scope>NUCLEOTIDE SEQUENCE [LARGE SCALE GENOMIC DNA]</scope>
    <source>
        <strain evidence="8">DSM 15449</strain>
    </source>
</reference>
<dbReference type="GO" id="GO:0008299">
    <property type="term" value="P:isoprenoid biosynthetic process"/>
    <property type="evidence" value="ECO:0007669"/>
    <property type="project" value="InterPro"/>
</dbReference>
<evidence type="ECO:0000256" key="1">
    <source>
        <dbReference type="ARBA" id="ARBA00001946"/>
    </source>
</evidence>
<comment type="similarity">
    <text evidence="2 6">Belongs to the FPP/GGPP synthase family.</text>
</comment>
<dbReference type="SFLD" id="SFLDS00005">
    <property type="entry name" value="Isoprenoid_Synthase_Type_I"/>
    <property type="match status" value="1"/>
</dbReference>
<dbReference type="GO" id="GO:0004659">
    <property type="term" value="F:prenyltransferase activity"/>
    <property type="evidence" value="ECO:0007669"/>
    <property type="project" value="InterPro"/>
</dbReference>
<dbReference type="Proteomes" id="UP000183954">
    <property type="component" value="Unassembled WGS sequence"/>
</dbReference>
<comment type="cofactor">
    <cofactor evidence="1">
        <name>Mg(2+)</name>
        <dbReference type="ChEBI" id="CHEBI:18420"/>
    </cofactor>
</comment>
<evidence type="ECO:0000256" key="6">
    <source>
        <dbReference type="RuleBase" id="RU004466"/>
    </source>
</evidence>
<evidence type="ECO:0000256" key="3">
    <source>
        <dbReference type="ARBA" id="ARBA00022679"/>
    </source>
</evidence>
<dbReference type="PANTHER" id="PTHR12001">
    <property type="entry name" value="GERANYLGERANYL PYROPHOSPHATE SYNTHASE"/>
    <property type="match status" value="1"/>
</dbReference>
<dbReference type="STRING" id="1121420.SAMN02746098_05216"/>
<dbReference type="InterPro" id="IPR000092">
    <property type="entry name" value="Polyprenyl_synt"/>
</dbReference>
<protein>
    <submittedName>
        <fullName evidence="7">Competence protein ComQ</fullName>
    </submittedName>
</protein>